<accession>A0A366H9J3</accession>
<name>A0A366H9J3_9BACT</name>
<feature type="signal peptide" evidence="1">
    <location>
        <begin position="1"/>
        <end position="26"/>
    </location>
</feature>
<feature type="domain" description="DUF1553" evidence="3">
    <location>
        <begin position="765"/>
        <end position="1022"/>
    </location>
</feature>
<dbReference type="InterPro" id="IPR011444">
    <property type="entry name" value="DUF1549"/>
</dbReference>
<dbReference type="InterPro" id="IPR011429">
    <property type="entry name" value="Cyt_c_Planctomycete-type"/>
</dbReference>
<feature type="chain" id="PRO_5016786610" evidence="1">
    <location>
        <begin position="27"/>
        <end position="1077"/>
    </location>
</feature>
<feature type="domain" description="Cytochrome C Planctomycete-type" evidence="4">
    <location>
        <begin position="49"/>
        <end position="105"/>
    </location>
</feature>
<comment type="caution">
    <text evidence="5">The sequence shown here is derived from an EMBL/GenBank/DDBJ whole genome shotgun (WGS) entry which is preliminary data.</text>
</comment>
<gene>
    <name evidence="5" type="ORF">DES53_113148</name>
</gene>
<dbReference type="InterPro" id="IPR022655">
    <property type="entry name" value="DUF1553"/>
</dbReference>
<dbReference type="PANTHER" id="PTHR35889">
    <property type="entry name" value="CYCLOINULO-OLIGOSACCHARIDE FRUCTANOTRANSFERASE-RELATED"/>
    <property type="match status" value="1"/>
</dbReference>
<dbReference type="SUPFAM" id="SSF49899">
    <property type="entry name" value="Concanavalin A-like lectins/glucanases"/>
    <property type="match status" value="1"/>
</dbReference>
<feature type="domain" description="DUF1549" evidence="2">
    <location>
        <begin position="155"/>
        <end position="361"/>
    </location>
</feature>
<sequence length="1077" mass="121334">MTLMTSPQRWIAVGACLICTNGLAHAAQEVLPQKLEYNKHIRPILADRCFRCHGADERARKAKLRLDDFDQAVSAKALIPGDAEHSALVQRILTADQEDVMPPPDSHLSLSADEKALLKRWVEEGAAYQKHWAFIPPVMPAVPQVSHEGTQPENPIDAFVLANLKAHGLKAAPPAERAAWLRRVTFALTGLPPSTAELEAFFADTSPVAREKVVDRLLDAPAYGEHFGKQWMDAARYADSYGRHEDGDMIAWPWRDWVIHAFNSNLPYNRFVEWQTAGDLLPGATVEQRVATAFNRFSPQSNESGSDPLEFRLDQVSDRVRVNGLAFMGLTMECAKCHDHKYDPISQKEYWQMAAMFDNIEENGVYSQYCPKAVPSPSILLPNQAEQLRLGALQWQIAAVERELDDIKKRVRPQYDAWIAANGVPGELTPGAWNRVKGWFGGGDIAPYKPQAKGRFLFDDAKPKGGKDVVNNANKKKPGRERAKLESIEGPPGRGRAVLLKGDDEITFPGLGEYHKHDRFSFALWMQPREHRDRAVVISWSRGGLDDGRGYEVLLENEVPSFALMHFHPGNEIRIRAKSPLPLNQWTHFAVSYDGSSRASGLKMWINGEPVASETVQDHLQKDIARREEWGDIDRDAIFFALGGRFHDSPLKNCAVDEFHVFSRSLSDGETRHLAGLHATADDWYDWWLQTKCQEWKDMAHSAMLLRKKLTATTNDVLEMMVMQERPALRPSFVRVRGDYRQPSAEVKPGMPEAVLPFPDKLPRNRLGLAQWLTSSEHPLTSRVAVNRLWQTVFGRGLVGTPEDFGTRGELPTHPELLDWLACTFTQHGWDVKRMVRLMVLSETFGQSIRPENAATLSQDPENKLLARGPHVRLTAEELRDQALATCGLLNPKIGGPSARPYVPEHFYQESGLQQSYKTDTGGNLYRRSLYTFWRRTLPPPDLAAFDAPSREFCVVRREQTTSPAQALMLLNNTQYVEAQRVLAERLVNEHRDDSQARCVEAFRLFTSREPTGAETTAMMHLLEVELEFFHANPTEASTLLHSNGQAPVKQNLPPDEVAATTLLVRALMSHDESLHR</sequence>
<evidence type="ECO:0000313" key="6">
    <source>
        <dbReference type="Proteomes" id="UP000253426"/>
    </source>
</evidence>
<dbReference type="Pfam" id="PF07583">
    <property type="entry name" value="PSCyt2"/>
    <property type="match status" value="1"/>
</dbReference>
<dbReference type="Pfam" id="PF13385">
    <property type="entry name" value="Laminin_G_3"/>
    <property type="match status" value="1"/>
</dbReference>
<dbReference type="Pfam" id="PF07587">
    <property type="entry name" value="PSD1"/>
    <property type="match status" value="1"/>
</dbReference>
<evidence type="ECO:0000256" key="1">
    <source>
        <dbReference type="SAM" id="SignalP"/>
    </source>
</evidence>
<evidence type="ECO:0000259" key="4">
    <source>
        <dbReference type="Pfam" id="PF07635"/>
    </source>
</evidence>
<dbReference type="Proteomes" id="UP000253426">
    <property type="component" value="Unassembled WGS sequence"/>
</dbReference>
<dbReference type="PANTHER" id="PTHR35889:SF3">
    <property type="entry name" value="F-BOX DOMAIN-CONTAINING PROTEIN"/>
    <property type="match status" value="1"/>
</dbReference>
<dbReference type="AlphaFoldDB" id="A0A366H9J3"/>
<dbReference type="Gene3D" id="2.60.120.200">
    <property type="match status" value="1"/>
</dbReference>
<dbReference type="OrthoDB" id="175881at2"/>
<organism evidence="5 6">
    <name type="scientific">Roseimicrobium gellanilyticum</name>
    <dbReference type="NCBI Taxonomy" id="748857"/>
    <lineage>
        <taxon>Bacteria</taxon>
        <taxon>Pseudomonadati</taxon>
        <taxon>Verrucomicrobiota</taxon>
        <taxon>Verrucomicrobiia</taxon>
        <taxon>Verrucomicrobiales</taxon>
        <taxon>Verrucomicrobiaceae</taxon>
        <taxon>Roseimicrobium</taxon>
    </lineage>
</organism>
<evidence type="ECO:0000259" key="3">
    <source>
        <dbReference type="Pfam" id="PF07587"/>
    </source>
</evidence>
<keyword evidence="6" id="KW-1185">Reference proteome</keyword>
<reference evidence="5 6" key="1">
    <citation type="submission" date="2018-06" db="EMBL/GenBank/DDBJ databases">
        <title>Genomic Encyclopedia of Type Strains, Phase IV (KMG-IV): sequencing the most valuable type-strain genomes for metagenomic binning, comparative biology and taxonomic classification.</title>
        <authorList>
            <person name="Goeker M."/>
        </authorList>
    </citation>
    <scope>NUCLEOTIDE SEQUENCE [LARGE SCALE GENOMIC DNA]</scope>
    <source>
        <strain evidence="5 6">DSM 25532</strain>
    </source>
</reference>
<dbReference type="EMBL" id="QNRR01000013">
    <property type="protein sequence ID" value="RBP37765.1"/>
    <property type="molecule type" value="Genomic_DNA"/>
</dbReference>
<dbReference type="Pfam" id="PF07635">
    <property type="entry name" value="PSCyt1"/>
    <property type="match status" value="1"/>
</dbReference>
<proteinExistence type="predicted"/>
<keyword evidence="1" id="KW-0732">Signal</keyword>
<evidence type="ECO:0000259" key="2">
    <source>
        <dbReference type="Pfam" id="PF07583"/>
    </source>
</evidence>
<evidence type="ECO:0000313" key="5">
    <source>
        <dbReference type="EMBL" id="RBP37765.1"/>
    </source>
</evidence>
<dbReference type="InterPro" id="IPR013320">
    <property type="entry name" value="ConA-like_dom_sf"/>
</dbReference>
<protein>
    <submittedName>
        <fullName evidence="5">Cytochrome c</fullName>
    </submittedName>
</protein>